<dbReference type="SUPFAM" id="SSF53067">
    <property type="entry name" value="Actin-like ATPase domain"/>
    <property type="match status" value="1"/>
</dbReference>
<dbReference type="EMBL" id="FOWR01000012">
    <property type="protein sequence ID" value="SFP31109.1"/>
    <property type="molecule type" value="Genomic_DNA"/>
</dbReference>
<protein>
    <submittedName>
        <fullName evidence="1">Type IV pilus assembly protein PilM</fullName>
    </submittedName>
</protein>
<dbReference type="AlphaFoldDB" id="A0A1I5PAJ9"/>
<dbReference type="Gene3D" id="3.30.1490.300">
    <property type="match status" value="1"/>
</dbReference>
<reference evidence="1 2" key="1">
    <citation type="submission" date="2016-10" db="EMBL/GenBank/DDBJ databases">
        <authorList>
            <person name="de Groot N.N."/>
        </authorList>
    </citation>
    <scope>NUCLEOTIDE SEQUENCE [LARGE SCALE GENOMIC DNA]</scope>
    <source>
        <strain evidence="1 2">DSM 15893</strain>
    </source>
</reference>
<dbReference type="InterPro" id="IPR043129">
    <property type="entry name" value="ATPase_NBD"/>
</dbReference>
<dbReference type="Proteomes" id="UP000182692">
    <property type="component" value="Unassembled WGS sequence"/>
</dbReference>
<evidence type="ECO:0000313" key="1">
    <source>
        <dbReference type="EMBL" id="SFP31109.1"/>
    </source>
</evidence>
<dbReference type="InterPro" id="IPR050696">
    <property type="entry name" value="FtsA/MreB"/>
</dbReference>
<proteinExistence type="predicted"/>
<name>A0A1I5PAJ9_9GAMM</name>
<dbReference type="Pfam" id="PF11104">
    <property type="entry name" value="PilM_2"/>
    <property type="match status" value="1"/>
</dbReference>
<dbReference type="RefSeq" id="WP_074926709.1">
    <property type="nucleotide sequence ID" value="NZ_FOWR01000012.1"/>
</dbReference>
<evidence type="ECO:0000313" key="2">
    <source>
        <dbReference type="Proteomes" id="UP000182692"/>
    </source>
</evidence>
<sequence>MFGQTTALGIEFGTHAVRAALIQKHGDTYRVNALVSEKYGGNSLTDALRLLKERLRKNIKAPWQWPSQQVLGVPQSKVVLKRIAVPTDLPENEQFIQVGMMLAESLGLPMDELLYDYRVLPNGEGVEVYACRKVTLKDSLDALSEAGFHLSVIELQAHALMRLHQHHSEKGEATGTELFVDISHERMQICLGDNLSDPFFRELPLPNESLGADSLLGRNRYAETLADTIQRQYQLAATQFPGKHVSNLMLSGEGLSDVDALHLEAHLSWHVETFNPLMTMSLTQKLVEGLDEPPSTWTTAIGLALRGMDDATVN</sequence>
<dbReference type="PANTHER" id="PTHR32432">
    <property type="entry name" value="CELL DIVISION PROTEIN FTSA-RELATED"/>
    <property type="match status" value="1"/>
</dbReference>
<dbReference type="Gene3D" id="3.30.420.40">
    <property type="match status" value="2"/>
</dbReference>
<dbReference type="STRING" id="1121869.SAMN03084138_01865"/>
<organism evidence="1 2">
    <name type="scientific">Enterovibrio norvegicus DSM 15893</name>
    <dbReference type="NCBI Taxonomy" id="1121869"/>
    <lineage>
        <taxon>Bacteria</taxon>
        <taxon>Pseudomonadati</taxon>
        <taxon>Pseudomonadota</taxon>
        <taxon>Gammaproteobacteria</taxon>
        <taxon>Vibrionales</taxon>
        <taxon>Vibrionaceae</taxon>
        <taxon>Enterovibrio</taxon>
    </lineage>
</organism>
<dbReference type="GeneID" id="35871438"/>
<gene>
    <name evidence="1" type="ORF">SAMN03084138_01865</name>
</gene>
<accession>A0A1I5PAJ9</accession>
<dbReference type="PANTHER" id="PTHR32432:SF3">
    <property type="entry name" value="ETHANOLAMINE UTILIZATION PROTEIN EUTJ"/>
    <property type="match status" value="1"/>
</dbReference>
<dbReference type="OrthoDB" id="9773403at2"/>
<dbReference type="InterPro" id="IPR005883">
    <property type="entry name" value="PilM"/>
</dbReference>